<comment type="caution">
    <text evidence="2">The sequence shown here is derived from an EMBL/GenBank/DDBJ whole genome shotgun (WGS) entry which is preliminary data.</text>
</comment>
<sequence>MENGTKNLNQTGLGTKSGTAVKIESGSNRHGGRNRDDDWRRKLTKCGGGRRPTGRGLRAGSGGGRL</sequence>
<feature type="compositionally biased region" description="Polar residues" evidence="1">
    <location>
        <begin position="1"/>
        <end position="18"/>
    </location>
</feature>
<name>A0A4C1V3I0_EUMVA</name>
<accession>A0A4C1V3I0</accession>
<dbReference type="EMBL" id="BGZK01000262">
    <property type="protein sequence ID" value="GBP32634.1"/>
    <property type="molecule type" value="Genomic_DNA"/>
</dbReference>
<gene>
    <name evidence="2" type="ORF">EVAR_25995_1</name>
</gene>
<dbReference type="Proteomes" id="UP000299102">
    <property type="component" value="Unassembled WGS sequence"/>
</dbReference>
<organism evidence="2 3">
    <name type="scientific">Eumeta variegata</name>
    <name type="common">Bagworm moth</name>
    <name type="synonym">Eumeta japonica</name>
    <dbReference type="NCBI Taxonomy" id="151549"/>
    <lineage>
        <taxon>Eukaryota</taxon>
        <taxon>Metazoa</taxon>
        <taxon>Ecdysozoa</taxon>
        <taxon>Arthropoda</taxon>
        <taxon>Hexapoda</taxon>
        <taxon>Insecta</taxon>
        <taxon>Pterygota</taxon>
        <taxon>Neoptera</taxon>
        <taxon>Endopterygota</taxon>
        <taxon>Lepidoptera</taxon>
        <taxon>Glossata</taxon>
        <taxon>Ditrysia</taxon>
        <taxon>Tineoidea</taxon>
        <taxon>Psychidae</taxon>
        <taxon>Oiketicinae</taxon>
        <taxon>Eumeta</taxon>
    </lineage>
</organism>
<feature type="region of interest" description="Disordered" evidence="1">
    <location>
        <begin position="1"/>
        <end position="66"/>
    </location>
</feature>
<evidence type="ECO:0000313" key="3">
    <source>
        <dbReference type="Proteomes" id="UP000299102"/>
    </source>
</evidence>
<reference evidence="2 3" key="1">
    <citation type="journal article" date="2019" name="Commun. Biol.">
        <title>The bagworm genome reveals a unique fibroin gene that provides high tensile strength.</title>
        <authorList>
            <person name="Kono N."/>
            <person name="Nakamura H."/>
            <person name="Ohtoshi R."/>
            <person name="Tomita M."/>
            <person name="Numata K."/>
            <person name="Arakawa K."/>
        </authorList>
    </citation>
    <scope>NUCLEOTIDE SEQUENCE [LARGE SCALE GENOMIC DNA]</scope>
</reference>
<evidence type="ECO:0000256" key="1">
    <source>
        <dbReference type="SAM" id="MobiDB-lite"/>
    </source>
</evidence>
<protein>
    <submittedName>
        <fullName evidence="2">Uncharacterized protein</fullName>
    </submittedName>
</protein>
<dbReference type="AlphaFoldDB" id="A0A4C1V3I0"/>
<feature type="compositionally biased region" description="Gly residues" evidence="1">
    <location>
        <begin position="46"/>
        <end position="66"/>
    </location>
</feature>
<proteinExistence type="predicted"/>
<keyword evidence="3" id="KW-1185">Reference proteome</keyword>
<evidence type="ECO:0000313" key="2">
    <source>
        <dbReference type="EMBL" id="GBP32634.1"/>
    </source>
</evidence>